<feature type="transmembrane region" description="Helical" evidence="9">
    <location>
        <begin position="459"/>
        <end position="479"/>
    </location>
</feature>
<dbReference type="AlphaFoldDB" id="A0A9X0W726"/>
<reference evidence="10 11" key="1">
    <citation type="journal article" date="2020" name="Microorganisms">
        <title>Osmotic Adaptation and Compatible Solute Biosynthesis of Phototrophic Bacteria as Revealed from Genome Analyses.</title>
        <authorList>
            <person name="Imhoff J.F."/>
            <person name="Rahn T."/>
            <person name="Kunzel S."/>
            <person name="Keller A."/>
            <person name="Neulinger S.C."/>
        </authorList>
    </citation>
    <scope>NUCLEOTIDE SEQUENCE [LARGE SCALE GENOMIC DNA]</scope>
    <source>
        <strain evidence="10 11">DSM 25653</strain>
    </source>
</reference>
<evidence type="ECO:0000313" key="11">
    <source>
        <dbReference type="Proteomes" id="UP001138768"/>
    </source>
</evidence>
<evidence type="ECO:0000256" key="3">
    <source>
        <dbReference type="ARBA" id="ARBA00022448"/>
    </source>
</evidence>
<dbReference type="GO" id="GO:0007035">
    <property type="term" value="P:vacuolar acidification"/>
    <property type="evidence" value="ECO:0007669"/>
    <property type="project" value="TreeGrafter"/>
</dbReference>
<comment type="caution">
    <text evidence="10">The sequence shown here is derived from an EMBL/GenBank/DDBJ whole genome shotgun (WGS) entry which is preliminary data.</text>
</comment>
<feature type="transmembrane region" description="Helical" evidence="9">
    <location>
        <begin position="548"/>
        <end position="572"/>
    </location>
</feature>
<protein>
    <submittedName>
        <fullName evidence="10">V-type ATP synthase subunit I</fullName>
    </submittedName>
</protein>
<evidence type="ECO:0000256" key="9">
    <source>
        <dbReference type="SAM" id="Phobius"/>
    </source>
</evidence>
<name>A0A9X0W726_9GAMM</name>
<evidence type="ECO:0000256" key="2">
    <source>
        <dbReference type="ARBA" id="ARBA00009904"/>
    </source>
</evidence>
<evidence type="ECO:0000256" key="7">
    <source>
        <dbReference type="ARBA" id="ARBA00023136"/>
    </source>
</evidence>
<keyword evidence="6" id="KW-0406">Ion transport</keyword>
<keyword evidence="11" id="KW-1185">Reference proteome</keyword>
<feature type="transmembrane region" description="Helical" evidence="9">
    <location>
        <begin position="313"/>
        <end position="343"/>
    </location>
</feature>
<comment type="subcellular location">
    <subcellularLocation>
        <location evidence="1">Membrane</location>
        <topology evidence="1">Multi-pass membrane protein</topology>
    </subcellularLocation>
</comment>
<evidence type="ECO:0000256" key="5">
    <source>
        <dbReference type="ARBA" id="ARBA00022989"/>
    </source>
</evidence>
<proteinExistence type="inferred from homology"/>
<dbReference type="GO" id="GO:0033179">
    <property type="term" value="C:proton-transporting V-type ATPase, V0 domain"/>
    <property type="evidence" value="ECO:0007669"/>
    <property type="project" value="InterPro"/>
</dbReference>
<dbReference type="PANTHER" id="PTHR11629">
    <property type="entry name" value="VACUOLAR PROTON ATPASES"/>
    <property type="match status" value="1"/>
</dbReference>
<organism evidence="10 11">
    <name type="scientific">Lamprobacter modestohalophilus</name>
    <dbReference type="NCBI Taxonomy" id="1064514"/>
    <lineage>
        <taxon>Bacteria</taxon>
        <taxon>Pseudomonadati</taxon>
        <taxon>Pseudomonadota</taxon>
        <taxon>Gammaproteobacteria</taxon>
        <taxon>Chromatiales</taxon>
        <taxon>Chromatiaceae</taxon>
        <taxon>Lamprobacter</taxon>
    </lineage>
</organism>
<feature type="transmembrane region" description="Helical" evidence="9">
    <location>
        <begin position="515"/>
        <end position="536"/>
    </location>
</feature>
<keyword evidence="4 9" id="KW-0812">Transmembrane</keyword>
<evidence type="ECO:0000313" key="10">
    <source>
        <dbReference type="EMBL" id="MBK1618004.1"/>
    </source>
</evidence>
<dbReference type="RefSeq" id="WP_200240464.1">
    <property type="nucleotide sequence ID" value="NZ_NRRY01000006.1"/>
</dbReference>
<dbReference type="EMBL" id="NRRY01000006">
    <property type="protein sequence ID" value="MBK1618004.1"/>
    <property type="molecule type" value="Genomic_DNA"/>
</dbReference>
<feature type="transmembrane region" description="Helical" evidence="9">
    <location>
        <begin position="400"/>
        <end position="419"/>
    </location>
</feature>
<keyword evidence="3" id="KW-0813">Transport</keyword>
<keyword evidence="8" id="KW-0175">Coiled coil</keyword>
<feature type="coiled-coil region" evidence="8">
    <location>
        <begin position="186"/>
        <end position="213"/>
    </location>
</feature>
<accession>A0A9X0W726</accession>
<feature type="transmembrane region" description="Helical" evidence="9">
    <location>
        <begin position="431"/>
        <end position="453"/>
    </location>
</feature>
<gene>
    <name evidence="10" type="ORF">CKO42_05965</name>
</gene>
<dbReference type="GO" id="GO:0051117">
    <property type="term" value="F:ATPase binding"/>
    <property type="evidence" value="ECO:0007669"/>
    <property type="project" value="TreeGrafter"/>
</dbReference>
<dbReference type="Proteomes" id="UP001138768">
    <property type="component" value="Unassembled WGS sequence"/>
</dbReference>
<dbReference type="GO" id="GO:0016471">
    <property type="term" value="C:vacuolar proton-transporting V-type ATPase complex"/>
    <property type="evidence" value="ECO:0007669"/>
    <property type="project" value="TreeGrafter"/>
</dbReference>
<evidence type="ECO:0000256" key="1">
    <source>
        <dbReference type="ARBA" id="ARBA00004141"/>
    </source>
</evidence>
<sequence>MAIEPLKRLSLVGSQDQKQAVMDRLQALGCLHLVPLAPASSQPETLPPEHAVEARQALRYLVDEPEKRRQVHNEADFDLATTIRSVLANKDQIRATLDRRDALAQRAKDLAPWGDFSLPPGEALAGEKLWFYSVPLRRLKELEDLELPWQVVHQDNREAFLVVIAPEEPPADALPVPRTHTGALSLSQVEQQLEAAELELEALEADRRALTRWIYLLSKHFARAEDQAVLTHAQSLTLDADGLFAVQGWVGVPQVPAVEALAAEQGLALLIEDPAPGDAPPTLLTNPEPLGAGEDLVGFYQMPAYDSFDPSRILFFSFALFFAMILSDAGYAALLGLGLLLFWRKLGSSNKGRRFRVLASSIAATSFAWGVLVGSYFGVAPPPESLPAQLHLLDIQDFDSMMRLSVGIGVLHLVLANLVRVGNLWPRLQALAPIGWSLVALSGFGLWLGLTLAPPEQAATIELVGYGGIAIGLAMVFFGSSARPITGLGSVLMRVLDGLLALSQVTKIFGDTLSYLRLFALGLASASLALTFNDLAVQVDADVPGLGLLLQILLLLIGHSLNLALGLVSGVVHGLRLNYIEFYNWALSGEGYPFRPFKKTEIIE</sequence>
<keyword evidence="5 9" id="KW-1133">Transmembrane helix</keyword>
<dbReference type="Pfam" id="PF01496">
    <property type="entry name" value="V_ATPase_I"/>
    <property type="match status" value="1"/>
</dbReference>
<evidence type="ECO:0000256" key="8">
    <source>
        <dbReference type="SAM" id="Coils"/>
    </source>
</evidence>
<keyword evidence="7 9" id="KW-0472">Membrane</keyword>
<evidence type="ECO:0000256" key="4">
    <source>
        <dbReference type="ARBA" id="ARBA00022692"/>
    </source>
</evidence>
<comment type="similarity">
    <text evidence="2">Belongs to the V-ATPase 116 kDa subunit family.</text>
</comment>
<feature type="transmembrane region" description="Helical" evidence="9">
    <location>
        <begin position="355"/>
        <end position="380"/>
    </location>
</feature>
<evidence type="ECO:0000256" key="6">
    <source>
        <dbReference type="ARBA" id="ARBA00023065"/>
    </source>
</evidence>
<dbReference type="PANTHER" id="PTHR11629:SF63">
    <property type="entry name" value="V-TYPE PROTON ATPASE SUBUNIT A"/>
    <property type="match status" value="1"/>
</dbReference>
<dbReference type="InterPro" id="IPR002490">
    <property type="entry name" value="V-ATPase_116kDa_su"/>
</dbReference>
<dbReference type="GO" id="GO:0046961">
    <property type="term" value="F:proton-transporting ATPase activity, rotational mechanism"/>
    <property type="evidence" value="ECO:0007669"/>
    <property type="project" value="InterPro"/>
</dbReference>